<protein>
    <submittedName>
        <fullName evidence="1">Sigma-70 family RNA polymerase sigma factor</fullName>
    </submittedName>
</protein>
<evidence type="ECO:0000313" key="1">
    <source>
        <dbReference type="EMBL" id="QOX64529.1"/>
    </source>
</evidence>
<dbReference type="EMBL" id="CP042469">
    <property type="protein sequence ID" value="QOX64529.1"/>
    <property type="molecule type" value="Genomic_DNA"/>
</dbReference>
<keyword evidence="2" id="KW-1185">Reference proteome</keyword>
<dbReference type="Proteomes" id="UP000594014">
    <property type="component" value="Chromosome"/>
</dbReference>
<evidence type="ECO:0000313" key="2">
    <source>
        <dbReference type="Proteomes" id="UP000594014"/>
    </source>
</evidence>
<name>A0ACD1ADY5_9FIRM</name>
<gene>
    <name evidence="1" type="ORF">FRZ06_14855</name>
</gene>
<sequence>MKNQYEKAFFNAYIMIHQKSIERFIASYITSNEDALDIVQNTFECAWKKMHQLKDPEKSKSWIFSIAYNEIRMFYRKRKRDLSFVCDSYSENDIDEIEDKSDNFVEEFNRQEDYQRLHAAIKYLTAKNRRLILLRYVEELSLKEIADVLNINYNSMRVYISRAKQELKEIYHGLDAEDLKYGTK</sequence>
<accession>A0ACD1ADY5</accession>
<reference evidence="1" key="1">
    <citation type="submission" date="2019-08" db="EMBL/GenBank/DDBJ databases">
        <title>Genome sequence of Clostridiales bacterium MT110.</title>
        <authorList>
            <person name="Cao J."/>
        </authorList>
    </citation>
    <scope>NUCLEOTIDE SEQUENCE</scope>
    <source>
        <strain evidence="1">MT110</strain>
    </source>
</reference>
<proteinExistence type="predicted"/>
<organism evidence="1 2">
    <name type="scientific">Anoxybacterium hadale</name>
    <dbReference type="NCBI Taxonomy" id="3408580"/>
    <lineage>
        <taxon>Bacteria</taxon>
        <taxon>Bacillati</taxon>
        <taxon>Bacillota</taxon>
        <taxon>Clostridia</taxon>
        <taxon>Peptostreptococcales</taxon>
        <taxon>Anaerovoracaceae</taxon>
        <taxon>Anoxybacterium</taxon>
    </lineage>
</organism>